<proteinExistence type="predicted"/>
<keyword evidence="2" id="KW-1185">Reference proteome</keyword>
<sequence>MFDNTLFFSEEGVNNTRNWYLQDVTGTNKKSFTSKGTISPIGYQSKQFFFEEAVVNKSKKMVRTLTKYIEMVLRRNQ</sequence>
<protein>
    <submittedName>
        <fullName evidence="1">Uncharacterized protein</fullName>
    </submittedName>
</protein>
<name>A0ABY1KH94_9BACL</name>
<comment type="caution">
    <text evidence="1">The sequence shown here is derived from an EMBL/GenBank/DDBJ whole genome shotgun (WGS) entry which is preliminary data.</text>
</comment>
<organism evidence="1 2">
    <name type="scientific">Paenibacillus macquariensis</name>
    <dbReference type="NCBI Taxonomy" id="948756"/>
    <lineage>
        <taxon>Bacteria</taxon>
        <taxon>Bacillati</taxon>
        <taxon>Bacillota</taxon>
        <taxon>Bacilli</taxon>
        <taxon>Bacillales</taxon>
        <taxon>Paenibacillaceae</taxon>
        <taxon>Paenibacillus</taxon>
    </lineage>
</organism>
<reference evidence="1 2" key="1">
    <citation type="submission" date="2017-01" db="EMBL/GenBank/DDBJ databases">
        <authorList>
            <person name="Varghese N."/>
            <person name="Submissions S."/>
        </authorList>
    </citation>
    <scope>NUCLEOTIDE SEQUENCE [LARGE SCALE GENOMIC DNA]</scope>
    <source>
        <strain evidence="1 2">ATCC 23464</strain>
    </source>
</reference>
<dbReference type="EMBL" id="FTNK01000065">
    <property type="protein sequence ID" value="SIR74983.1"/>
    <property type="molecule type" value="Genomic_DNA"/>
</dbReference>
<dbReference type="Proteomes" id="UP000186666">
    <property type="component" value="Unassembled WGS sequence"/>
</dbReference>
<evidence type="ECO:0000313" key="2">
    <source>
        <dbReference type="Proteomes" id="UP000186666"/>
    </source>
</evidence>
<gene>
    <name evidence="1" type="ORF">SAMN05421578_1652</name>
</gene>
<dbReference type="RefSeq" id="WP_068592408.1">
    <property type="nucleotide sequence ID" value="NZ_FTNK01000065.1"/>
</dbReference>
<evidence type="ECO:0000313" key="1">
    <source>
        <dbReference type="EMBL" id="SIR74983.1"/>
    </source>
</evidence>
<accession>A0ABY1KH94</accession>